<dbReference type="InterPro" id="IPR056105">
    <property type="entry name" value="DUF7688"/>
</dbReference>
<sequence>MKEEIKQNGRTVLSSTDGFSMPMFFNNLCGKNFSGEKYRDYIRDIALGEMGFMPGEISLYRDGKQVRTGIIPKL</sequence>
<name>A0A3E4Q466_BACUN</name>
<proteinExistence type="predicted"/>
<dbReference type="AlphaFoldDB" id="A0A3E4Q466"/>
<evidence type="ECO:0000313" key="2">
    <source>
        <dbReference type="EMBL" id="RGK87138.1"/>
    </source>
</evidence>
<dbReference type="EMBL" id="QSRB01000003">
    <property type="protein sequence ID" value="RGK87138.1"/>
    <property type="molecule type" value="Genomic_DNA"/>
</dbReference>
<feature type="domain" description="DUF7688" evidence="1">
    <location>
        <begin position="2"/>
        <end position="72"/>
    </location>
</feature>
<dbReference type="RefSeq" id="WP_117703402.1">
    <property type="nucleotide sequence ID" value="NZ_QSRB01000003.1"/>
</dbReference>
<organism evidence="2 3">
    <name type="scientific">Bacteroides uniformis</name>
    <dbReference type="NCBI Taxonomy" id="820"/>
    <lineage>
        <taxon>Bacteria</taxon>
        <taxon>Pseudomonadati</taxon>
        <taxon>Bacteroidota</taxon>
        <taxon>Bacteroidia</taxon>
        <taxon>Bacteroidales</taxon>
        <taxon>Bacteroidaceae</taxon>
        <taxon>Bacteroides</taxon>
    </lineage>
</organism>
<protein>
    <recommendedName>
        <fullName evidence="1">DUF7688 domain-containing protein</fullName>
    </recommendedName>
</protein>
<dbReference type="Proteomes" id="UP000260874">
    <property type="component" value="Unassembled WGS sequence"/>
</dbReference>
<evidence type="ECO:0000259" key="1">
    <source>
        <dbReference type="Pfam" id="PF24737"/>
    </source>
</evidence>
<reference evidence="2 3" key="1">
    <citation type="submission" date="2018-08" db="EMBL/GenBank/DDBJ databases">
        <title>A genome reference for cultivated species of the human gut microbiota.</title>
        <authorList>
            <person name="Zou Y."/>
            <person name="Xue W."/>
            <person name="Luo G."/>
        </authorList>
    </citation>
    <scope>NUCLEOTIDE SEQUENCE [LARGE SCALE GENOMIC DNA]</scope>
    <source>
        <strain evidence="2 3">TF09-22</strain>
    </source>
</reference>
<evidence type="ECO:0000313" key="3">
    <source>
        <dbReference type="Proteomes" id="UP000260874"/>
    </source>
</evidence>
<dbReference type="Pfam" id="PF24737">
    <property type="entry name" value="DUF7688"/>
    <property type="match status" value="1"/>
</dbReference>
<accession>A0A3E4Q466</accession>
<comment type="caution">
    <text evidence="2">The sequence shown here is derived from an EMBL/GenBank/DDBJ whole genome shotgun (WGS) entry which is preliminary data.</text>
</comment>
<gene>
    <name evidence="2" type="ORF">DXC91_05015</name>
</gene>